<keyword evidence="1" id="KW-0472">Membrane</keyword>
<evidence type="ECO:0000259" key="2">
    <source>
        <dbReference type="Pfam" id="PF01578"/>
    </source>
</evidence>
<comment type="caution">
    <text evidence="3">The sequence shown here is derived from an EMBL/GenBank/DDBJ whole genome shotgun (WGS) entry which is preliminary data.</text>
</comment>
<protein>
    <submittedName>
        <fullName evidence="3">Cytochrome C assembly protein</fullName>
    </submittedName>
</protein>
<evidence type="ECO:0000313" key="4">
    <source>
        <dbReference type="Proteomes" id="UP000293142"/>
    </source>
</evidence>
<dbReference type="GO" id="GO:0020037">
    <property type="term" value="F:heme binding"/>
    <property type="evidence" value="ECO:0007669"/>
    <property type="project" value="InterPro"/>
</dbReference>
<dbReference type="EMBL" id="SIRE01000002">
    <property type="protein sequence ID" value="TBL81655.1"/>
    <property type="molecule type" value="Genomic_DNA"/>
</dbReference>
<organism evidence="3 4">
    <name type="scientific">Paenibacillus thalictri</name>
    <dbReference type="NCBI Taxonomy" id="2527873"/>
    <lineage>
        <taxon>Bacteria</taxon>
        <taxon>Bacillati</taxon>
        <taxon>Bacillota</taxon>
        <taxon>Bacilli</taxon>
        <taxon>Bacillales</taxon>
        <taxon>Paenibacillaceae</taxon>
        <taxon>Paenibacillus</taxon>
    </lineage>
</organism>
<accession>A0A4Q9DYW8</accession>
<dbReference type="OrthoDB" id="2417400at2"/>
<dbReference type="InterPro" id="IPR052372">
    <property type="entry name" value="YpjD/HemX"/>
</dbReference>
<feature type="domain" description="Cytochrome c assembly protein" evidence="2">
    <location>
        <begin position="67"/>
        <end position="266"/>
    </location>
</feature>
<sequence length="273" mass="31052">MITKSWLYDAIIYIYALSLLFYFADFASPNREAKRIGTGLLSFVWGLQTVYLVYNLMSHKSLFAFSVFETLFMLSWVLVTASLIINRIFRIELFVFLVNLIGFSVLALNFFSNPGVSPTLGSWKINDELLFIHISLAICSYAAFAVAAVFSGMHLYLHRRLKGKKWTSSVKRLPSLEKTDRYAYVSVIVGAPLLMLGLALGVVWIVLEGDYRLLFDPKVINSWVVLAAYLFYLFQRLALQTPGNKLAKWNLAAFVIVLINFAVSNVSQFHRWG</sequence>
<feature type="transmembrane region" description="Helical" evidence="1">
    <location>
        <begin position="6"/>
        <end position="24"/>
    </location>
</feature>
<dbReference type="PANTHER" id="PTHR38034:SF1">
    <property type="entry name" value="INNER MEMBRANE PROTEIN YPJD"/>
    <property type="match status" value="1"/>
</dbReference>
<dbReference type="AlphaFoldDB" id="A0A4Q9DYW8"/>
<feature type="transmembrane region" description="Helical" evidence="1">
    <location>
        <begin position="251"/>
        <end position="270"/>
    </location>
</feature>
<evidence type="ECO:0000256" key="1">
    <source>
        <dbReference type="SAM" id="Phobius"/>
    </source>
</evidence>
<keyword evidence="4" id="KW-1185">Reference proteome</keyword>
<feature type="transmembrane region" description="Helical" evidence="1">
    <location>
        <begin position="131"/>
        <end position="157"/>
    </location>
</feature>
<dbReference type="Proteomes" id="UP000293142">
    <property type="component" value="Unassembled WGS sequence"/>
</dbReference>
<gene>
    <name evidence="3" type="ORF">EYB31_01245</name>
</gene>
<keyword evidence="1" id="KW-1133">Transmembrane helix</keyword>
<name>A0A4Q9DYW8_9BACL</name>
<proteinExistence type="predicted"/>
<dbReference type="InterPro" id="IPR002541">
    <property type="entry name" value="Cyt_c_assembly"/>
</dbReference>
<feature type="transmembrane region" description="Helical" evidence="1">
    <location>
        <begin position="182"/>
        <end position="207"/>
    </location>
</feature>
<dbReference type="PANTHER" id="PTHR38034">
    <property type="entry name" value="INNER MEMBRANE PROTEIN YPJD"/>
    <property type="match status" value="1"/>
</dbReference>
<feature type="transmembrane region" description="Helical" evidence="1">
    <location>
        <begin position="93"/>
        <end position="111"/>
    </location>
</feature>
<feature type="transmembrane region" description="Helical" evidence="1">
    <location>
        <begin position="36"/>
        <end position="57"/>
    </location>
</feature>
<feature type="transmembrane region" description="Helical" evidence="1">
    <location>
        <begin position="219"/>
        <end position="239"/>
    </location>
</feature>
<feature type="transmembrane region" description="Helical" evidence="1">
    <location>
        <begin position="63"/>
        <end position="86"/>
    </location>
</feature>
<reference evidence="3 4" key="1">
    <citation type="submission" date="2019-02" db="EMBL/GenBank/DDBJ databases">
        <title>Paenibacillus sp. nov., isolated from surface-sterilized tissue of Thalictrum simplex L.</title>
        <authorList>
            <person name="Tuo L."/>
        </authorList>
    </citation>
    <scope>NUCLEOTIDE SEQUENCE [LARGE SCALE GENOMIC DNA]</scope>
    <source>
        <strain evidence="3 4">N2SHLJ1</strain>
    </source>
</reference>
<keyword evidence="1" id="KW-0812">Transmembrane</keyword>
<dbReference type="Pfam" id="PF01578">
    <property type="entry name" value="Cytochrom_C_asm"/>
    <property type="match status" value="1"/>
</dbReference>
<evidence type="ECO:0000313" key="3">
    <source>
        <dbReference type="EMBL" id="TBL81655.1"/>
    </source>
</evidence>
<dbReference type="RefSeq" id="WP_131011441.1">
    <property type="nucleotide sequence ID" value="NZ_SIRE01000002.1"/>
</dbReference>
<dbReference type="GO" id="GO:0017004">
    <property type="term" value="P:cytochrome complex assembly"/>
    <property type="evidence" value="ECO:0007669"/>
    <property type="project" value="InterPro"/>
</dbReference>